<feature type="domain" description="TF-B3" evidence="11">
    <location>
        <begin position="116"/>
        <end position="222"/>
    </location>
</feature>
<comment type="function">
    <text evidence="1 9">Auxin response factors (ARFs) are transcriptional factors that bind specifically to the DNA sequence 5'-TGTCTC-3' found in the auxin-responsive promoter elements (AuxREs).</text>
</comment>
<evidence type="ECO:0000256" key="6">
    <source>
        <dbReference type="ARBA" id="ARBA00023163"/>
    </source>
</evidence>
<dbReference type="GO" id="GO:0005634">
    <property type="term" value="C:nucleus"/>
    <property type="evidence" value="ECO:0007669"/>
    <property type="project" value="UniProtKB-SubCell"/>
</dbReference>
<dbReference type="InterPro" id="IPR015300">
    <property type="entry name" value="DNA-bd_pseudobarrel_sf"/>
</dbReference>
<reference evidence="12" key="1">
    <citation type="submission" date="2015-04" db="UniProtKB">
        <authorList>
            <consortium name="EnsemblPlants"/>
        </authorList>
    </citation>
    <scope>IDENTIFICATION</scope>
</reference>
<dbReference type="Proteomes" id="UP000008021">
    <property type="component" value="Chromosome 4"/>
</dbReference>
<keyword evidence="13" id="KW-1185">Reference proteome</keyword>
<dbReference type="eggNOG" id="ENOG502QVP0">
    <property type="taxonomic scope" value="Eukaryota"/>
</dbReference>
<dbReference type="InterPro" id="IPR044835">
    <property type="entry name" value="ARF_plant"/>
</dbReference>
<comment type="subcellular location">
    <subcellularLocation>
        <location evidence="2 9">Nucleus</location>
    </subcellularLocation>
</comment>
<dbReference type="InterPro" id="IPR003340">
    <property type="entry name" value="B3_DNA-bd"/>
</dbReference>
<dbReference type="PANTHER" id="PTHR31384">
    <property type="entry name" value="AUXIN RESPONSE FACTOR 4-RELATED"/>
    <property type="match status" value="1"/>
</dbReference>
<dbReference type="SMART" id="SM01019">
    <property type="entry name" value="B3"/>
    <property type="match status" value="1"/>
</dbReference>
<feature type="region of interest" description="Disordered" evidence="10">
    <location>
        <begin position="384"/>
        <end position="411"/>
    </location>
</feature>
<dbReference type="GO" id="GO:0006355">
    <property type="term" value="P:regulation of DNA-templated transcription"/>
    <property type="evidence" value="ECO:0007669"/>
    <property type="project" value="InterPro"/>
</dbReference>
<comment type="similarity">
    <text evidence="3 9">Belongs to the ARF family.</text>
</comment>
<dbReference type="PROSITE" id="PS50863">
    <property type="entry name" value="B3"/>
    <property type="match status" value="1"/>
</dbReference>
<organism evidence="12">
    <name type="scientific">Oryza meridionalis</name>
    <dbReference type="NCBI Taxonomy" id="40149"/>
    <lineage>
        <taxon>Eukaryota</taxon>
        <taxon>Viridiplantae</taxon>
        <taxon>Streptophyta</taxon>
        <taxon>Embryophyta</taxon>
        <taxon>Tracheophyta</taxon>
        <taxon>Spermatophyta</taxon>
        <taxon>Magnoliopsida</taxon>
        <taxon>Liliopsida</taxon>
        <taxon>Poales</taxon>
        <taxon>Poaceae</taxon>
        <taxon>BOP clade</taxon>
        <taxon>Oryzoideae</taxon>
        <taxon>Oryzeae</taxon>
        <taxon>Oryzinae</taxon>
        <taxon>Oryza</taxon>
    </lineage>
</organism>
<feature type="region of interest" description="Disordered" evidence="10">
    <location>
        <begin position="485"/>
        <end position="517"/>
    </location>
</feature>
<dbReference type="Pfam" id="PF02362">
    <property type="entry name" value="B3"/>
    <property type="match status" value="1"/>
</dbReference>
<evidence type="ECO:0000256" key="3">
    <source>
        <dbReference type="ARBA" id="ARBA00007853"/>
    </source>
</evidence>
<dbReference type="HOGENOM" id="CLU_002626_3_4_1"/>
<evidence type="ECO:0000256" key="2">
    <source>
        <dbReference type="ARBA" id="ARBA00004123"/>
    </source>
</evidence>
<feature type="compositionally biased region" description="Polar residues" evidence="10">
    <location>
        <begin position="499"/>
        <end position="511"/>
    </location>
</feature>
<evidence type="ECO:0000256" key="7">
    <source>
        <dbReference type="ARBA" id="ARBA00023242"/>
    </source>
</evidence>
<evidence type="ECO:0000313" key="12">
    <source>
        <dbReference type="EnsemblPlants" id="OMERI04G25770.1"/>
    </source>
</evidence>
<name>A0A0E0DKI1_9ORYZ</name>
<evidence type="ECO:0000259" key="11">
    <source>
        <dbReference type="PROSITE" id="PS50863"/>
    </source>
</evidence>
<protein>
    <recommendedName>
        <fullName evidence="9">Auxin response factor</fullName>
    </recommendedName>
</protein>
<evidence type="ECO:0000256" key="10">
    <source>
        <dbReference type="SAM" id="MobiDB-lite"/>
    </source>
</evidence>
<proteinExistence type="inferred from homology"/>
<dbReference type="GO" id="GO:0009734">
    <property type="term" value="P:auxin-activated signaling pathway"/>
    <property type="evidence" value="ECO:0007669"/>
    <property type="project" value="UniProtKB-KW"/>
</dbReference>
<keyword evidence="7 9" id="KW-0539">Nucleus</keyword>
<keyword evidence="8 9" id="KW-0927">Auxin signaling pathway</keyword>
<dbReference type="Pfam" id="PF06507">
    <property type="entry name" value="ARF_AD"/>
    <property type="match status" value="1"/>
</dbReference>
<dbReference type="CDD" id="cd10017">
    <property type="entry name" value="B3_DNA"/>
    <property type="match status" value="1"/>
</dbReference>
<reference evidence="12" key="2">
    <citation type="submission" date="2018-05" db="EMBL/GenBank/DDBJ databases">
        <title>OmerRS3 (Oryza meridionalis Reference Sequence Version 3).</title>
        <authorList>
            <person name="Zhang J."/>
            <person name="Kudrna D."/>
            <person name="Lee S."/>
            <person name="Talag J."/>
            <person name="Welchert J."/>
            <person name="Wing R.A."/>
        </authorList>
    </citation>
    <scope>NUCLEOTIDE SEQUENCE [LARGE SCALE GENOMIC DNA]</scope>
    <source>
        <strain evidence="12">cv. OR44</strain>
    </source>
</reference>
<evidence type="ECO:0000256" key="1">
    <source>
        <dbReference type="ARBA" id="ARBA00003182"/>
    </source>
</evidence>
<dbReference type="Gene3D" id="2.40.330.10">
    <property type="entry name" value="DNA-binding pseudobarrel domain"/>
    <property type="match status" value="1"/>
</dbReference>
<dbReference type="GO" id="GO:0003677">
    <property type="term" value="F:DNA binding"/>
    <property type="evidence" value="ECO:0007669"/>
    <property type="project" value="UniProtKB-KW"/>
</dbReference>
<evidence type="ECO:0000256" key="4">
    <source>
        <dbReference type="ARBA" id="ARBA00023015"/>
    </source>
</evidence>
<keyword evidence="4 9" id="KW-0805">Transcription regulation</keyword>
<dbReference type="PANTHER" id="PTHR31384:SF94">
    <property type="entry name" value="AUXIN RESPONSE FACTOR 17"/>
    <property type="match status" value="1"/>
</dbReference>
<sequence>MARPPAATAPPPPPPPPIDRLVWLACAAPLSRIPVVGTQVFYFPEGHAEQCPAPLPDPLPSAHRFFLCTITAVHLSADTTTGEPYATISLLPLRHDAPAPAPAELAEVESQEFRYYAKQLTQSDANNGGGFSVPRLCADHIFPALNLDDDPPVQSLTMGDLQGDSWEFRHIYRGTPRRHLLTTGWSKFVNAKQLVAGDTVVFMWCGALAPERKLLVGVRRAARYSGESACNARGRVQPQEVMEAVRLAAEQAAFRVTYYPRHGAGEFVVPRVEVDKGLTTPWRCGMQVRAQVMEAEDTRRLAWLNGTLTNLRHQQIWRTLEVEWDASAASSSMKNRFVNPWQVQPVDFPPLPMGLKISSNNISAPVCNGDSLLVPPKLMHPQPQPPADIQGARHNNGHAYADIPSSSTPSMVRSQQLFPRDLQILVPHTDIVTPQNGSPPNNPVNTPLSASDGMKTIQLFGVTITSPVQGDTNGAFASAQVNQVPEGVDDETATEEASDTSLPDSLTNGHNQDGVRL</sequence>
<dbReference type="Gene3D" id="2.30.30.1040">
    <property type="match status" value="1"/>
</dbReference>
<feature type="compositionally biased region" description="Acidic residues" evidence="10">
    <location>
        <begin position="487"/>
        <end position="498"/>
    </location>
</feature>
<keyword evidence="5 9" id="KW-0238">DNA-binding</keyword>
<accession>A0A0E0DKI1</accession>
<dbReference type="FunFam" id="2.40.330.10:FF:000001">
    <property type="entry name" value="Auxin response factor"/>
    <property type="match status" value="1"/>
</dbReference>
<dbReference type="SUPFAM" id="SSF101936">
    <property type="entry name" value="DNA-binding pseudobarrel domain"/>
    <property type="match status" value="1"/>
</dbReference>
<dbReference type="AlphaFoldDB" id="A0A0E0DKI1"/>
<dbReference type="InterPro" id="IPR010525">
    <property type="entry name" value="ARF_dom"/>
</dbReference>
<evidence type="ECO:0000256" key="5">
    <source>
        <dbReference type="ARBA" id="ARBA00023125"/>
    </source>
</evidence>
<comment type="subunit">
    <text evidence="9">Homodimers and heterodimers.</text>
</comment>
<evidence type="ECO:0000256" key="8">
    <source>
        <dbReference type="ARBA" id="ARBA00023294"/>
    </source>
</evidence>
<evidence type="ECO:0000256" key="9">
    <source>
        <dbReference type="RuleBase" id="RU004561"/>
    </source>
</evidence>
<evidence type="ECO:0000313" key="13">
    <source>
        <dbReference type="Proteomes" id="UP000008021"/>
    </source>
</evidence>
<dbReference type="STRING" id="40149.A0A0E0DKI1"/>
<keyword evidence="6 9" id="KW-0804">Transcription</keyword>
<dbReference type="Gramene" id="OMERI04G25770.1">
    <property type="protein sequence ID" value="OMERI04G25770.1"/>
    <property type="gene ID" value="OMERI04G25770"/>
</dbReference>
<dbReference type="EnsemblPlants" id="OMERI04G25770.1">
    <property type="protein sequence ID" value="OMERI04G25770.1"/>
    <property type="gene ID" value="OMERI04G25770"/>
</dbReference>